<evidence type="ECO:0008006" key="4">
    <source>
        <dbReference type="Google" id="ProtNLM"/>
    </source>
</evidence>
<name>A0A9Q1BW77_HOLLE</name>
<protein>
    <recommendedName>
        <fullName evidence="4">SAM domain-containing protein</fullName>
    </recommendedName>
</protein>
<feature type="region of interest" description="Disordered" evidence="1">
    <location>
        <begin position="70"/>
        <end position="118"/>
    </location>
</feature>
<dbReference type="OrthoDB" id="10049949at2759"/>
<comment type="caution">
    <text evidence="2">The sequence shown here is derived from an EMBL/GenBank/DDBJ whole genome shotgun (WGS) entry which is preliminary data.</text>
</comment>
<sequence length="118" mass="13491">MAEECSVGDVGMWLKENDFSEGDVEHFKENEIDGQTMLSLNDRMLADLFPSKIAKQVRFRKLLKSFTDGLSEGSMESKSNPLDKEEVAEEESMENGWPQNFKFPSMPPRLQEALNKKD</sequence>
<dbReference type="Proteomes" id="UP001152320">
    <property type="component" value="Chromosome 11"/>
</dbReference>
<organism evidence="2 3">
    <name type="scientific">Holothuria leucospilota</name>
    <name type="common">Black long sea cucumber</name>
    <name type="synonym">Mertensiothuria leucospilota</name>
    <dbReference type="NCBI Taxonomy" id="206669"/>
    <lineage>
        <taxon>Eukaryota</taxon>
        <taxon>Metazoa</taxon>
        <taxon>Echinodermata</taxon>
        <taxon>Eleutherozoa</taxon>
        <taxon>Echinozoa</taxon>
        <taxon>Holothuroidea</taxon>
        <taxon>Aspidochirotacea</taxon>
        <taxon>Aspidochirotida</taxon>
        <taxon>Holothuriidae</taxon>
        <taxon>Holothuria</taxon>
    </lineage>
</organism>
<keyword evidence="3" id="KW-1185">Reference proteome</keyword>
<dbReference type="EMBL" id="JAIZAY010000011">
    <property type="protein sequence ID" value="KAJ8033877.1"/>
    <property type="molecule type" value="Genomic_DNA"/>
</dbReference>
<proteinExistence type="predicted"/>
<dbReference type="Gene3D" id="1.10.150.50">
    <property type="entry name" value="Transcription Factor, Ets-1"/>
    <property type="match status" value="1"/>
</dbReference>
<gene>
    <name evidence="2" type="ORF">HOLleu_24250</name>
</gene>
<dbReference type="InterPro" id="IPR013761">
    <property type="entry name" value="SAM/pointed_sf"/>
</dbReference>
<evidence type="ECO:0000313" key="3">
    <source>
        <dbReference type="Proteomes" id="UP001152320"/>
    </source>
</evidence>
<dbReference type="AlphaFoldDB" id="A0A9Q1BW77"/>
<evidence type="ECO:0000256" key="1">
    <source>
        <dbReference type="SAM" id="MobiDB-lite"/>
    </source>
</evidence>
<accession>A0A9Q1BW77</accession>
<evidence type="ECO:0000313" key="2">
    <source>
        <dbReference type="EMBL" id="KAJ8033877.1"/>
    </source>
</evidence>
<dbReference type="SUPFAM" id="SSF47769">
    <property type="entry name" value="SAM/Pointed domain"/>
    <property type="match status" value="1"/>
</dbReference>
<reference evidence="2" key="1">
    <citation type="submission" date="2021-10" db="EMBL/GenBank/DDBJ databases">
        <title>Tropical sea cucumber genome reveals ecological adaptation and Cuvierian tubules defense mechanism.</title>
        <authorList>
            <person name="Chen T."/>
        </authorList>
    </citation>
    <scope>NUCLEOTIDE SEQUENCE</scope>
    <source>
        <strain evidence="2">Nanhai2018</strain>
        <tissue evidence="2">Muscle</tissue>
    </source>
</reference>